<dbReference type="Proteomes" id="UP000076552">
    <property type="component" value="Unassembled WGS sequence"/>
</dbReference>
<proteinExistence type="inferred from homology"/>
<reference evidence="11 12" key="1">
    <citation type="submission" date="2015-06" db="EMBL/GenBank/DDBJ databases">
        <title>Survival trade-offs in plant roots during colonization by closely related pathogenic and mutualistic fungi.</title>
        <authorList>
            <person name="Hacquard S."/>
            <person name="Kracher B."/>
            <person name="Hiruma K."/>
            <person name="Weinman A."/>
            <person name="Muench P."/>
            <person name="Garrido Oter R."/>
            <person name="Ver Loren van Themaat E."/>
            <person name="Dallerey J.-F."/>
            <person name="Damm U."/>
            <person name="Henrissat B."/>
            <person name="Lespinet O."/>
            <person name="Thon M."/>
            <person name="Kemen E."/>
            <person name="McHardy A.C."/>
            <person name="Schulze-Lefert P."/>
            <person name="O'Connell R.J."/>
        </authorList>
    </citation>
    <scope>NUCLEOTIDE SEQUENCE [LARGE SCALE GENOMIC DNA]</scope>
    <source>
        <strain evidence="11 12">0861</strain>
    </source>
</reference>
<evidence type="ECO:0000256" key="5">
    <source>
        <dbReference type="ARBA" id="ARBA00022989"/>
    </source>
</evidence>
<sequence>MQNGDLRGDGLVKTPDESDDRFDGGLVSTPKRRGTFGMPMLKGRGRSIDTRRTGSVEYDVPEGHESLDETVADPVGHSPSESRTDKGPSLEEMRPGQGRGRGLADVEMQNGRRDEQDGTAETPPGPVARVKLATEVYTLSYLVFFSIFGTLARLGILALTTYPGAPVSFGVLWANVGGSLIMGFLTEDRKLFKHEWGTATYHDQIHKARQQQHAEGGVAVDLAAAKKAHLATKKTIPLYIGLATGFCGSFTSFSAFIRDVFLAMSNDLPGAGGAAPETRNGGYSFMAMLAVIFTTVSLSLSAVIAGAHLAAALEPITPSIRYPLSRNLLDRGAVLLGWGSWLGAVLLAIFPPHDAWRGQAVFSLVFAPLGCLARFYVSLWLNSRVPAFPIGTFAVNIAGVAVLGMCWDLGHAGLGGVIGCQVLQGVEDGFCGCLTTVSTWVAELTVLRRRHAYVYGVSSVMVGFAVLVVVMGAMRWTDGFGPLMCTH</sequence>
<feature type="compositionally biased region" description="Basic and acidic residues" evidence="9">
    <location>
        <begin position="1"/>
        <end position="16"/>
    </location>
</feature>
<dbReference type="PANTHER" id="PTHR28259:SF1">
    <property type="entry name" value="FLUORIDE EXPORT PROTEIN 1-RELATED"/>
    <property type="match status" value="1"/>
</dbReference>
<gene>
    <name evidence="11" type="ORF">CT0861_07405</name>
</gene>
<keyword evidence="3" id="KW-1003">Cell membrane</keyword>
<evidence type="ECO:0000313" key="12">
    <source>
        <dbReference type="Proteomes" id="UP000076552"/>
    </source>
</evidence>
<accession>A0A161YIK1</accession>
<evidence type="ECO:0000256" key="7">
    <source>
        <dbReference type="ARBA" id="ARBA00035120"/>
    </source>
</evidence>
<dbReference type="Pfam" id="PF02537">
    <property type="entry name" value="CRCB"/>
    <property type="match status" value="2"/>
</dbReference>
<dbReference type="InterPro" id="IPR003691">
    <property type="entry name" value="FluC"/>
</dbReference>
<comment type="catalytic activity">
    <reaction evidence="8">
        <text>fluoride(in) = fluoride(out)</text>
        <dbReference type="Rhea" id="RHEA:76159"/>
        <dbReference type="ChEBI" id="CHEBI:17051"/>
    </reaction>
    <physiologicalReaction direction="left-to-right" evidence="8">
        <dbReference type="Rhea" id="RHEA:76160"/>
    </physiologicalReaction>
</comment>
<comment type="similarity">
    <text evidence="7">Belongs to the fluoride channel Fluc/FEX (TC 1.A.43) family.</text>
</comment>
<name>A0A161YIK1_9PEZI</name>
<feature type="transmembrane region" description="Helical" evidence="10">
    <location>
        <begin position="332"/>
        <end position="350"/>
    </location>
</feature>
<dbReference type="EMBL" id="LFIV01000055">
    <property type="protein sequence ID" value="KZL72667.1"/>
    <property type="molecule type" value="Genomic_DNA"/>
</dbReference>
<feature type="transmembrane region" description="Helical" evidence="10">
    <location>
        <begin position="356"/>
        <end position="377"/>
    </location>
</feature>
<feature type="compositionally biased region" description="Basic and acidic residues" evidence="9">
    <location>
        <begin position="80"/>
        <end position="94"/>
    </location>
</feature>
<feature type="transmembrane region" description="Helical" evidence="10">
    <location>
        <begin position="236"/>
        <end position="257"/>
    </location>
</feature>
<feature type="transmembrane region" description="Helical" evidence="10">
    <location>
        <begin position="285"/>
        <end position="311"/>
    </location>
</feature>
<evidence type="ECO:0000256" key="6">
    <source>
        <dbReference type="ARBA" id="ARBA00023136"/>
    </source>
</evidence>
<dbReference type="GO" id="GO:0005886">
    <property type="term" value="C:plasma membrane"/>
    <property type="evidence" value="ECO:0007669"/>
    <property type="project" value="UniProtKB-SubCell"/>
</dbReference>
<dbReference type="PANTHER" id="PTHR28259">
    <property type="entry name" value="FLUORIDE EXPORT PROTEIN 1-RELATED"/>
    <property type="match status" value="1"/>
</dbReference>
<dbReference type="GO" id="GO:1903425">
    <property type="term" value="F:fluoride transmembrane transporter activity"/>
    <property type="evidence" value="ECO:0007669"/>
    <property type="project" value="TreeGrafter"/>
</dbReference>
<comment type="subcellular location">
    <subcellularLocation>
        <location evidence="2">Cell membrane</location>
        <topology evidence="2">Multi-pass membrane protein</topology>
    </subcellularLocation>
</comment>
<feature type="transmembrane region" description="Helical" evidence="10">
    <location>
        <begin position="139"/>
        <end position="159"/>
    </location>
</feature>
<comment type="function">
    <text evidence="1">Fluoride channel required for the rapid expulsion of cytoplasmic fluoride.</text>
</comment>
<evidence type="ECO:0000256" key="10">
    <source>
        <dbReference type="SAM" id="Phobius"/>
    </source>
</evidence>
<dbReference type="STRING" id="708197.A0A161YIK1"/>
<organism evidence="11 12">
    <name type="scientific">Colletotrichum tofieldiae</name>
    <dbReference type="NCBI Taxonomy" id="708197"/>
    <lineage>
        <taxon>Eukaryota</taxon>
        <taxon>Fungi</taxon>
        <taxon>Dikarya</taxon>
        <taxon>Ascomycota</taxon>
        <taxon>Pezizomycotina</taxon>
        <taxon>Sordariomycetes</taxon>
        <taxon>Hypocreomycetidae</taxon>
        <taxon>Glomerellales</taxon>
        <taxon>Glomerellaceae</taxon>
        <taxon>Colletotrichum</taxon>
        <taxon>Colletotrichum spaethianum species complex</taxon>
    </lineage>
</organism>
<evidence type="ECO:0000256" key="3">
    <source>
        <dbReference type="ARBA" id="ARBA00022475"/>
    </source>
</evidence>
<comment type="caution">
    <text evidence="11">The sequence shown here is derived from an EMBL/GenBank/DDBJ whole genome shotgun (WGS) entry which is preliminary data.</text>
</comment>
<feature type="transmembrane region" description="Helical" evidence="10">
    <location>
        <begin position="165"/>
        <end position="185"/>
    </location>
</feature>
<evidence type="ECO:0000256" key="2">
    <source>
        <dbReference type="ARBA" id="ARBA00004651"/>
    </source>
</evidence>
<evidence type="ECO:0000313" key="11">
    <source>
        <dbReference type="EMBL" id="KZL72667.1"/>
    </source>
</evidence>
<evidence type="ECO:0000256" key="4">
    <source>
        <dbReference type="ARBA" id="ARBA00022692"/>
    </source>
</evidence>
<evidence type="ECO:0000256" key="8">
    <source>
        <dbReference type="ARBA" id="ARBA00035585"/>
    </source>
</evidence>
<protein>
    <submittedName>
        <fullName evidence="11">CrcB-like protein</fullName>
    </submittedName>
</protein>
<keyword evidence="6 10" id="KW-0472">Membrane</keyword>
<keyword evidence="4 10" id="KW-0812">Transmembrane</keyword>
<feature type="region of interest" description="Disordered" evidence="9">
    <location>
        <begin position="1"/>
        <end position="103"/>
    </location>
</feature>
<keyword evidence="12" id="KW-1185">Reference proteome</keyword>
<keyword evidence="5 10" id="KW-1133">Transmembrane helix</keyword>
<dbReference type="AlphaFoldDB" id="A0A161YIK1"/>
<evidence type="ECO:0000256" key="1">
    <source>
        <dbReference type="ARBA" id="ARBA00002598"/>
    </source>
</evidence>
<evidence type="ECO:0000256" key="9">
    <source>
        <dbReference type="SAM" id="MobiDB-lite"/>
    </source>
</evidence>
<feature type="transmembrane region" description="Helical" evidence="10">
    <location>
        <begin position="452"/>
        <end position="474"/>
    </location>
</feature>